<feature type="signal peptide" evidence="6">
    <location>
        <begin position="1"/>
        <end position="24"/>
    </location>
</feature>
<dbReference type="PROSITE" id="PS00194">
    <property type="entry name" value="THIOREDOXIN_1"/>
    <property type="match status" value="1"/>
</dbReference>
<dbReference type="Gene3D" id="3.40.30.10">
    <property type="entry name" value="Glutaredoxin"/>
    <property type="match status" value="1"/>
</dbReference>
<dbReference type="PROSITE" id="PS51257">
    <property type="entry name" value="PROKAR_LIPOPROTEIN"/>
    <property type="match status" value="1"/>
</dbReference>
<accession>A0ABP4XN57</accession>
<dbReference type="InterPro" id="IPR050553">
    <property type="entry name" value="Thioredoxin_ResA/DsbE_sf"/>
</dbReference>
<evidence type="ECO:0000256" key="1">
    <source>
        <dbReference type="ARBA" id="ARBA00004196"/>
    </source>
</evidence>
<feature type="domain" description="Thioredoxin" evidence="7">
    <location>
        <begin position="41"/>
        <end position="183"/>
    </location>
</feature>
<dbReference type="RefSeq" id="WP_344126503.1">
    <property type="nucleotide sequence ID" value="NZ_BAAALT010000016.1"/>
</dbReference>
<dbReference type="PANTHER" id="PTHR42852">
    <property type="entry name" value="THIOL:DISULFIDE INTERCHANGE PROTEIN DSBE"/>
    <property type="match status" value="1"/>
</dbReference>
<sequence length="187" mass="18931">MRRAVALLLSALALAACGSTGGKADPGGPSPFAACPGAATAPAGSPASDLALAPDVTLDCFAGGPRVRLRALGRPAVVNLYASWCAPCRQELPALQRLADSGAVLVLGVVTGDTRAAAASLATDVGVTFPAVFDADRTLLARLGRGGLPVTMFLDAGGHVVYLHDKAALTDQTLARLVRDKLHVDLP</sequence>
<keyword evidence="4" id="KW-1015">Disulfide bond</keyword>
<dbReference type="EMBL" id="BAAALT010000016">
    <property type="protein sequence ID" value="GAA1789092.1"/>
    <property type="molecule type" value="Genomic_DNA"/>
</dbReference>
<feature type="chain" id="PRO_5045627576" description="Thioredoxin domain-containing protein" evidence="6">
    <location>
        <begin position="25"/>
        <end position="187"/>
    </location>
</feature>
<dbReference type="Pfam" id="PF00578">
    <property type="entry name" value="AhpC-TSA"/>
    <property type="match status" value="1"/>
</dbReference>
<dbReference type="CDD" id="cd02966">
    <property type="entry name" value="TlpA_like_family"/>
    <property type="match status" value="1"/>
</dbReference>
<evidence type="ECO:0000256" key="5">
    <source>
        <dbReference type="ARBA" id="ARBA00023284"/>
    </source>
</evidence>
<keyword evidence="5" id="KW-0676">Redox-active center</keyword>
<dbReference type="InterPro" id="IPR017937">
    <property type="entry name" value="Thioredoxin_CS"/>
</dbReference>
<reference evidence="9" key="1">
    <citation type="journal article" date="2019" name="Int. J. Syst. Evol. Microbiol.">
        <title>The Global Catalogue of Microorganisms (GCM) 10K type strain sequencing project: providing services to taxonomists for standard genome sequencing and annotation.</title>
        <authorList>
            <consortium name="The Broad Institute Genomics Platform"/>
            <consortium name="The Broad Institute Genome Sequencing Center for Infectious Disease"/>
            <person name="Wu L."/>
            <person name="Ma J."/>
        </authorList>
    </citation>
    <scope>NUCLEOTIDE SEQUENCE [LARGE SCALE GENOMIC DNA]</scope>
    <source>
        <strain evidence="9">JCM 13250</strain>
    </source>
</reference>
<dbReference type="InterPro" id="IPR036249">
    <property type="entry name" value="Thioredoxin-like_sf"/>
</dbReference>
<evidence type="ECO:0000256" key="2">
    <source>
        <dbReference type="ARBA" id="ARBA00022748"/>
    </source>
</evidence>
<dbReference type="SUPFAM" id="SSF52833">
    <property type="entry name" value="Thioredoxin-like"/>
    <property type="match status" value="1"/>
</dbReference>
<dbReference type="Proteomes" id="UP001500218">
    <property type="component" value="Unassembled WGS sequence"/>
</dbReference>
<evidence type="ECO:0000259" key="7">
    <source>
        <dbReference type="PROSITE" id="PS51352"/>
    </source>
</evidence>
<dbReference type="PROSITE" id="PS51352">
    <property type="entry name" value="THIOREDOXIN_2"/>
    <property type="match status" value="1"/>
</dbReference>
<keyword evidence="6" id="KW-0732">Signal</keyword>
<gene>
    <name evidence="8" type="ORF">GCM10009682_08940</name>
</gene>
<keyword evidence="2" id="KW-0201">Cytochrome c-type biogenesis</keyword>
<comment type="caution">
    <text evidence="8">The sequence shown here is derived from an EMBL/GenBank/DDBJ whole genome shotgun (WGS) entry which is preliminary data.</text>
</comment>
<evidence type="ECO:0000313" key="8">
    <source>
        <dbReference type="EMBL" id="GAA1789092.1"/>
    </source>
</evidence>
<evidence type="ECO:0000256" key="6">
    <source>
        <dbReference type="SAM" id="SignalP"/>
    </source>
</evidence>
<dbReference type="InterPro" id="IPR013766">
    <property type="entry name" value="Thioredoxin_domain"/>
</dbReference>
<keyword evidence="9" id="KW-1185">Reference proteome</keyword>
<evidence type="ECO:0000313" key="9">
    <source>
        <dbReference type="Proteomes" id="UP001500218"/>
    </source>
</evidence>
<keyword evidence="3" id="KW-0812">Transmembrane</keyword>
<dbReference type="PANTHER" id="PTHR42852:SF6">
    <property type="entry name" value="THIOL:DISULFIDE INTERCHANGE PROTEIN DSBE"/>
    <property type="match status" value="1"/>
</dbReference>
<organism evidence="8 9">
    <name type="scientific">Luedemannella flava</name>
    <dbReference type="NCBI Taxonomy" id="349316"/>
    <lineage>
        <taxon>Bacteria</taxon>
        <taxon>Bacillati</taxon>
        <taxon>Actinomycetota</taxon>
        <taxon>Actinomycetes</taxon>
        <taxon>Micromonosporales</taxon>
        <taxon>Micromonosporaceae</taxon>
        <taxon>Luedemannella</taxon>
    </lineage>
</organism>
<evidence type="ECO:0000256" key="4">
    <source>
        <dbReference type="ARBA" id="ARBA00023157"/>
    </source>
</evidence>
<comment type="subcellular location">
    <subcellularLocation>
        <location evidence="1">Cell envelope</location>
    </subcellularLocation>
</comment>
<evidence type="ECO:0000256" key="3">
    <source>
        <dbReference type="ARBA" id="ARBA00022968"/>
    </source>
</evidence>
<dbReference type="InterPro" id="IPR000866">
    <property type="entry name" value="AhpC/TSA"/>
</dbReference>
<proteinExistence type="predicted"/>
<name>A0ABP4XN57_9ACTN</name>
<protein>
    <recommendedName>
        <fullName evidence="7">Thioredoxin domain-containing protein</fullName>
    </recommendedName>
</protein>
<keyword evidence="3" id="KW-0735">Signal-anchor</keyword>